<dbReference type="EMBL" id="CP071794">
    <property type="protein sequence ID" value="QTD55836.1"/>
    <property type="molecule type" value="Genomic_DNA"/>
</dbReference>
<dbReference type="InterPro" id="IPR036866">
    <property type="entry name" value="RibonucZ/Hydroxyglut_hydro"/>
</dbReference>
<evidence type="ECO:0000313" key="8">
    <source>
        <dbReference type="Proteomes" id="UP000663923"/>
    </source>
</evidence>
<reference evidence="7 8" key="1">
    <citation type="submission" date="2021-03" db="EMBL/GenBank/DDBJ databases">
        <title>Complete genome of Parasphingorhabdus_sp.JHSY0214.</title>
        <authorList>
            <person name="Yoo J.H."/>
            <person name="Bae J.W."/>
        </authorList>
    </citation>
    <scope>NUCLEOTIDE SEQUENCE [LARGE SCALE GENOMIC DNA]</scope>
    <source>
        <strain evidence="7 8">JHSY0214</strain>
    </source>
</reference>
<dbReference type="Pfam" id="PF00753">
    <property type="entry name" value="Lactamase_B"/>
    <property type="match status" value="1"/>
</dbReference>
<organism evidence="7 8">
    <name type="scientific">Parasphingorhabdus cellanae</name>
    <dbReference type="NCBI Taxonomy" id="2806553"/>
    <lineage>
        <taxon>Bacteria</taxon>
        <taxon>Pseudomonadati</taxon>
        <taxon>Pseudomonadota</taxon>
        <taxon>Alphaproteobacteria</taxon>
        <taxon>Sphingomonadales</taxon>
        <taxon>Sphingomonadaceae</taxon>
        <taxon>Parasphingorhabdus</taxon>
    </lineage>
</organism>
<sequence length="287" mass="31696">MSLKKLVLTLLFAAVPFGSINSQTVSASKADRDQVAISRLDCGRVQVNKGLMFSDSYDYDGQTFRLVESCYLVRHGNKYLLWDTGFPITDLGKKLVKGPPLSHALDITIEEQLALGNIKPSDINYIGISHYHPDHSGQAQFFPKATLLMGQQDWQSVSSANPPRISSPEDFAHWISGDGKVEPVARNHDVFGDGSVMILATPGHTRGHRSLLVRLSSGRHIILTGDAAHRRENYTERRVPTFNADRADTLASLDLLQKMETALNAVVVVQHEPADVPKLAAFPEWSE</sequence>
<accession>A0ABX7T2P9</accession>
<keyword evidence="4" id="KW-0862">Zinc</keyword>
<evidence type="ECO:0000256" key="3">
    <source>
        <dbReference type="ARBA" id="ARBA00022801"/>
    </source>
</evidence>
<evidence type="ECO:0000259" key="6">
    <source>
        <dbReference type="SMART" id="SM00849"/>
    </source>
</evidence>
<dbReference type="PANTHER" id="PTHR42978:SF3">
    <property type="entry name" value="BLR3078 PROTEIN"/>
    <property type="match status" value="1"/>
</dbReference>
<keyword evidence="2" id="KW-0479">Metal-binding</keyword>
<dbReference type="Gene3D" id="3.60.15.10">
    <property type="entry name" value="Ribonuclease Z/Hydroxyacylglutathione hydrolase-like"/>
    <property type="match status" value="1"/>
</dbReference>
<keyword evidence="5" id="KW-0732">Signal</keyword>
<keyword evidence="3" id="KW-0378">Hydrolase</keyword>
<evidence type="ECO:0000313" key="7">
    <source>
        <dbReference type="EMBL" id="QTD55836.1"/>
    </source>
</evidence>
<evidence type="ECO:0000256" key="1">
    <source>
        <dbReference type="ARBA" id="ARBA00007749"/>
    </source>
</evidence>
<gene>
    <name evidence="7" type="ORF">J4G78_16865</name>
</gene>
<dbReference type="SMART" id="SM00849">
    <property type="entry name" value="Lactamase_B"/>
    <property type="match status" value="1"/>
</dbReference>
<feature type="signal peptide" evidence="5">
    <location>
        <begin position="1"/>
        <end position="21"/>
    </location>
</feature>
<evidence type="ECO:0000256" key="5">
    <source>
        <dbReference type="SAM" id="SignalP"/>
    </source>
</evidence>
<dbReference type="Proteomes" id="UP000663923">
    <property type="component" value="Chromosome"/>
</dbReference>
<feature type="chain" id="PRO_5047545927" evidence="5">
    <location>
        <begin position="22"/>
        <end position="287"/>
    </location>
</feature>
<evidence type="ECO:0000256" key="4">
    <source>
        <dbReference type="ARBA" id="ARBA00022833"/>
    </source>
</evidence>
<dbReference type="InterPro" id="IPR051013">
    <property type="entry name" value="MBL_superfamily_lactonases"/>
</dbReference>
<feature type="domain" description="Metallo-beta-lactamase" evidence="6">
    <location>
        <begin position="67"/>
        <end position="271"/>
    </location>
</feature>
<dbReference type="RefSeq" id="WP_207987660.1">
    <property type="nucleotide sequence ID" value="NZ_CP071794.1"/>
</dbReference>
<evidence type="ECO:0000256" key="2">
    <source>
        <dbReference type="ARBA" id="ARBA00022723"/>
    </source>
</evidence>
<dbReference type="InterPro" id="IPR001279">
    <property type="entry name" value="Metallo-B-lactamas"/>
</dbReference>
<dbReference type="SUPFAM" id="SSF56281">
    <property type="entry name" value="Metallo-hydrolase/oxidoreductase"/>
    <property type="match status" value="1"/>
</dbReference>
<name>A0ABX7T2P9_9SPHN</name>
<proteinExistence type="inferred from homology"/>
<comment type="similarity">
    <text evidence="1">Belongs to the metallo-beta-lactamase superfamily.</text>
</comment>
<dbReference type="CDD" id="cd07729">
    <property type="entry name" value="AHL_lactonase_MBL-fold"/>
    <property type="match status" value="1"/>
</dbReference>
<protein>
    <submittedName>
        <fullName evidence="7">N-acyl homoserine lactonase family protein</fullName>
    </submittedName>
</protein>
<dbReference type="PANTHER" id="PTHR42978">
    <property type="entry name" value="QUORUM-QUENCHING LACTONASE YTNP-RELATED-RELATED"/>
    <property type="match status" value="1"/>
</dbReference>
<keyword evidence="8" id="KW-1185">Reference proteome</keyword>